<accession>A0A8A3PAL2</accession>
<evidence type="ECO:0000313" key="2">
    <source>
        <dbReference type="EMBL" id="QSZ31837.1"/>
    </source>
</evidence>
<dbReference type="EMBL" id="CP063406">
    <property type="protein sequence ID" value="QSZ31837.1"/>
    <property type="molecule type" value="Genomic_DNA"/>
</dbReference>
<feature type="compositionally biased region" description="Basic and acidic residues" evidence="1">
    <location>
        <begin position="290"/>
        <end position="299"/>
    </location>
</feature>
<protein>
    <submittedName>
        <fullName evidence="2">Uncharacterized protein</fullName>
    </submittedName>
</protein>
<organism evidence="2 3">
    <name type="scientific">Monilinia vaccinii-corymbosi</name>
    <dbReference type="NCBI Taxonomy" id="61207"/>
    <lineage>
        <taxon>Eukaryota</taxon>
        <taxon>Fungi</taxon>
        <taxon>Dikarya</taxon>
        <taxon>Ascomycota</taxon>
        <taxon>Pezizomycotina</taxon>
        <taxon>Leotiomycetes</taxon>
        <taxon>Helotiales</taxon>
        <taxon>Sclerotiniaceae</taxon>
        <taxon>Monilinia</taxon>
    </lineage>
</organism>
<feature type="compositionally biased region" description="Polar residues" evidence="1">
    <location>
        <begin position="304"/>
        <end position="316"/>
    </location>
</feature>
<name>A0A8A3PAL2_9HELO</name>
<dbReference type="AlphaFoldDB" id="A0A8A3PAL2"/>
<evidence type="ECO:0000313" key="3">
    <source>
        <dbReference type="Proteomes" id="UP000672032"/>
    </source>
</evidence>
<dbReference type="Proteomes" id="UP000672032">
    <property type="component" value="Chromosome 2"/>
</dbReference>
<reference evidence="2" key="1">
    <citation type="submission" date="2020-10" db="EMBL/GenBank/DDBJ databases">
        <title>Genome Sequence of Monilinia vaccinii-corymbosi Sheds Light on Mummy Berry Disease Infection of Blueberry and Mating Type.</title>
        <authorList>
            <person name="Yow A.G."/>
            <person name="Zhang Y."/>
            <person name="Bansal K."/>
            <person name="Eacker S.M."/>
            <person name="Sullivan S."/>
            <person name="Liachko I."/>
            <person name="Cubeta M.A."/>
            <person name="Rollins J.A."/>
            <person name="Ashrafi H."/>
        </authorList>
    </citation>
    <scope>NUCLEOTIDE SEQUENCE</scope>
    <source>
        <strain evidence="2">RL-1</strain>
    </source>
</reference>
<feature type="region of interest" description="Disordered" evidence="1">
    <location>
        <begin position="289"/>
        <end position="316"/>
    </location>
</feature>
<dbReference type="OrthoDB" id="3490906at2759"/>
<feature type="region of interest" description="Disordered" evidence="1">
    <location>
        <begin position="253"/>
        <end position="273"/>
    </location>
</feature>
<sequence length="396" mass="44957">MDNSVHSSKNSLTTSRTQQSISTNTSTATSPTIDVTNLPAVIKWGNTESYHYIGAPHHHLRMNIHLGTEEIPQLLFWFSVTVAVTISPESSMTRTKLLYFVIQGSLFDWSKYDTCLLLGPPTSGYSLDTSTAIKQAGISSDCTSIFRMHFQLLDHGTVFMPSTEEHAFTPISDNVLQLLTDLRSLSQTKEFWAYIPSEGSNLTNLRKRIDRVRGGTFTGDFTTQSVYKPSMVRNKWTNFSHFVKKNPAKFNSDPLPAYTSGSQGAGIKRKDNHQSDNLDQAFIETESDEELHIEQERERKRSKISSNTTPKKSSKVQFTEPCSEDLSYLEQQFADFIYWVLNIDPRLEKKCEQAFSDLGGTVRCGDITRFNRIKSECMAIIYSMYVKRGSEWVLRN</sequence>
<keyword evidence="3" id="KW-1185">Reference proteome</keyword>
<gene>
    <name evidence="2" type="ORF">DSL72_001406</name>
</gene>
<evidence type="ECO:0000256" key="1">
    <source>
        <dbReference type="SAM" id="MobiDB-lite"/>
    </source>
</evidence>
<proteinExistence type="predicted"/>
<feature type="region of interest" description="Disordered" evidence="1">
    <location>
        <begin position="1"/>
        <end position="29"/>
    </location>
</feature>